<reference evidence="9" key="1">
    <citation type="submission" date="2022-11" db="EMBL/GenBank/DDBJ databases">
        <title>Hoeflea poritis sp. nov., isolated from scleractinian coral Porites lutea.</title>
        <authorList>
            <person name="Zhang G."/>
            <person name="Wei Q."/>
            <person name="Cai L."/>
        </authorList>
    </citation>
    <scope>NUCLEOTIDE SEQUENCE</scope>
    <source>
        <strain evidence="9">E7-10</strain>
    </source>
</reference>
<proteinExistence type="predicted"/>
<dbReference type="PANTHER" id="PTHR10815:SF13">
    <property type="entry name" value="METHYLATED-DNA--PROTEIN-CYSTEINE METHYLTRANSFERASE"/>
    <property type="match status" value="1"/>
</dbReference>
<dbReference type="InterPro" id="IPR001497">
    <property type="entry name" value="MethylDNA_cys_MeTrfase_AS"/>
</dbReference>
<sequence>MTNLSQAASPDPSAPANTVEHVAHVETPIGLVVVIARDGRITRLLWGRETSDYTPTEETELLREAARQLVDYFDGKRTRFDLPLELSSSPFERQVQEKMLAIPYGETRTYGDIAKELDTYGQPVGQACGANGIPIIVPCHRVLSATGLGGFSGAGGVETKIQLLKHEGGFPFLL</sequence>
<keyword evidence="3" id="KW-0808">Transferase</keyword>
<dbReference type="PROSITE" id="PS00374">
    <property type="entry name" value="MGMT"/>
    <property type="match status" value="1"/>
</dbReference>
<evidence type="ECO:0000313" key="9">
    <source>
        <dbReference type="EMBL" id="MDA4845223.1"/>
    </source>
</evidence>
<dbReference type="SUPFAM" id="SSF53155">
    <property type="entry name" value="Methylated DNA-protein cysteine methyltransferase domain"/>
    <property type="match status" value="1"/>
</dbReference>
<dbReference type="PANTHER" id="PTHR10815">
    <property type="entry name" value="METHYLATED-DNA--PROTEIN-CYSTEINE METHYLTRANSFERASE"/>
    <property type="match status" value="1"/>
</dbReference>
<dbReference type="InterPro" id="IPR036631">
    <property type="entry name" value="MGMT_N_sf"/>
</dbReference>
<evidence type="ECO:0000313" key="10">
    <source>
        <dbReference type="Proteomes" id="UP001148313"/>
    </source>
</evidence>
<comment type="catalytic activity">
    <reaction evidence="1">
        <text>a 4-O-methyl-thymidine in DNA + L-cysteinyl-[protein] = a thymidine in DNA + S-methyl-L-cysteinyl-[protein]</text>
        <dbReference type="Rhea" id="RHEA:53428"/>
        <dbReference type="Rhea" id="RHEA-COMP:10131"/>
        <dbReference type="Rhea" id="RHEA-COMP:10132"/>
        <dbReference type="Rhea" id="RHEA-COMP:13555"/>
        <dbReference type="Rhea" id="RHEA-COMP:13556"/>
        <dbReference type="ChEBI" id="CHEBI:29950"/>
        <dbReference type="ChEBI" id="CHEBI:82612"/>
        <dbReference type="ChEBI" id="CHEBI:137386"/>
        <dbReference type="ChEBI" id="CHEBI:137387"/>
        <dbReference type="EC" id="2.1.1.63"/>
    </reaction>
</comment>
<keyword evidence="4" id="KW-0227">DNA damage</keyword>
<dbReference type="EMBL" id="JAPJZH010000004">
    <property type="protein sequence ID" value="MDA4845223.1"/>
    <property type="molecule type" value="Genomic_DNA"/>
</dbReference>
<evidence type="ECO:0000256" key="6">
    <source>
        <dbReference type="ARBA" id="ARBA00049348"/>
    </source>
</evidence>
<dbReference type="Proteomes" id="UP001148313">
    <property type="component" value="Unassembled WGS sequence"/>
</dbReference>
<dbReference type="InterPro" id="IPR014048">
    <property type="entry name" value="MethylDNA_cys_MeTrfase_DNA-bd"/>
</dbReference>
<dbReference type="RefSeq" id="WP_271088829.1">
    <property type="nucleotide sequence ID" value="NZ_JAPJZH010000004.1"/>
</dbReference>
<organism evidence="9 10">
    <name type="scientific">Hoeflea poritis</name>
    <dbReference type="NCBI Taxonomy" id="2993659"/>
    <lineage>
        <taxon>Bacteria</taxon>
        <taxon>Pseudomonadati</taxon>
        <taxon>Pseudomonadota</taxon>
        <taxon>Alphaproteobacteria</taxon>
        <taxon>Hyphomicrobiales</taxon>
        <taxon>Rhizobiaceae</taxon>
        <taxon>Hoeflea</taxon>
    </lineage>
</organism>
<dbReference type="NCBIfam" id="TIGR00589">
    <property type="entry name" value="ogt"/>
    <property type="match status" value="1"/>
</dbReference>
<dbReference type="InterPro" id="IPR036217">
    <property type="entry name" value="MethylDNA_cys_MeTrfase_DNAb"/>
</dbReference>
<comment type="caution">
    <text evidence="9">The sequence shown here is derived from an EMBL/GenBank/DDBJ whole genome shotgun (WGS) entry which is preliminary data.</text>
</comment>
<dbReference type="SUPFAM" id="SSF46767">
    <property type="entry name" value="Methylated DNA-protein cysteine methyltransferase, C-terminal domain"/>
    <property type="match status" value="1"/>
</dbReference>
<evidence type="ECO:0000256" key="5">
    <source>
        <dbReference type="ARBA" id="ARBA00023204"/>
    </source>
</evidence>
<protein>
    <submittedName>
        <fullName evidence="9">Methylated-DNA--[protein]-cysteine S-methyltransferase</fullName>
    </submittedName>
</protein>
<evidence type="ECO:0000256" key="2">
    <source>
        <dbReference type="ARBA" id="ARBA00022603"/>
    </source>
</evidence>
<evidence type="ECO:0000256" key="4">
    <source>
        <dbReference type="ARBA" id="ARBA00022763"/>
    </source>
</evidence>
<comment type="catalytic activity">
    <reaction evidence="6">
        <text>a 6-O-methyl-2'-deoxyguanosine in DNA + L-cysteinyl-[protein] = S-methyl-L-cysteinyl-[protein] + a 2'-deoxyguanosine in DNA</text>
        <dbReference type="Rhea" id="RHEA:24000"/>
        <dbReference type="Rhea" id="RHEA-COMP:10131"/>
        <dbReference type="Rhea" id="RHEA-COMP:10132"/>
        <dbReference type="Rhea" id="RHEA-COMP:11367"/>
        <dbReference type="Rhea" id="RHEA-COMP:11368"/>
        <dbReference type="ChEBI" id="CHEBI:29950"/>
        <dbReference type="ChEBI" id="CHEBI:82612"/>
        <dbReference type="ChEBI" id="CHEBI:85445"/>
        <dbReference type="ChEBI" id="CHEBI:85448"/>
        <dbReference type="EC" id="2.1.1.63"/>
    </reaction>
</comment>
<dbReference type="InterPro" id="IPR036388">
    <property type="entry name" value="WH-like_DNA-bd_sf"/>
</dbReference>
<dbReference type="Pfam" id="PF01035">
    <property type="entry name" value="DNA_binding_1"/>
    <property type="match status" value="1"/>
</dbReference>
<evidence type="ECO:0000256" key="3">
    <source>
        <dbReference type="ARBA" id="ARBA00022679"/>
    </source>
</evidence>
<dbReference type="CDD" id="cd06445">
    <property type="entry name" value="ATase"/>
    <property type="match status" value="1"/>
</dbReference>
<evidence type="ECO:0000256" key="1">
    <source>
        <dbReference type="ARBA" id="ARBA00001286"/>
    </source>
</evidence>
<evidence type="ECO:0000259" key="7">
    <source>
        <dbReference type="Pfam" id="PF01035"/>
    </source>
</evidence>
<keyword evidence="10" id="KW-1185">Reference proteome</keyword>
<dbReference type="InterPro" id="IPR008332">
    <property type="entry name" value="MethylG_MeTrfase_N"/>
</dbReference>
<evidence type="ECO:0000259" key="8">
    <source>
        <dbReference type="Pfam" id="PF02870"/>
    </source>
</evidence>
<dbReference type="Gene3D" id="3.30.160.70">
    <property type="entry name" value="Methylated DNA-protein cysteine methyltransferase domain"/>
    <property type="match status" value="1"/>
</dbReference>
<feature type="domain" description="Methylated-DNA-[protein]-cysteine S-methyltransferase DNA binding" evidence="7">
    <location>
        <begin position="90"/>
        <end position="168"/>
    </location>
</feature>
<keyword evidence="5" id="KW-0234">DNA repair</keyword>
<gene>
    <name evidence="9" type="ORF">OOZ53_07665</name>
</gene>
<accession>A0ABT4VKI0</accession>
<feature type="domain" description="Methylguanine DNA methyltransferase ribonuclease-like" evidence="8">
    <location>
        <begin position="25"/>
        <end position="86"/>
    </location>
</feature>
<name>A0ABT4VKI0_9HYPH</name>
<keyword evidence="2" id="KW-0489">Methyltransferase</keyword>
<dbReference type="Pfam" id="PF02870">
    <property type="entry name" value="Methyltransf_1N"/>
    <property type="match status" value="1"/>
</dbReference>
<dbReference type="Gene3D" id="1.10.10.10">
    <property type="entry name" value="Winged helix-like DNA-binding domain superfamily/Winged helix DNA-binding domain"/>
    <property type="match status" value="1"/>
</dbReference>